<evidence type="ECO:0000313" key="3">
    <source>
        <dbReference type="Proteomes" id="UP000660381"/>
    </source>
</evidence>
<sequence length="128" mass="14494">MNKLLLDTHAFIWFVSNDANLPAATKNQIESAEAVFLSIASIWEIAIKLNIGKLTLQGTFEEIEPQLIAADIKILSVTFTDTVQFRYLPLHHRDPFDRILVAQAINHSLVLISRDVAFDAYSVQRVWS</sequence>
<keyword evidence="3" id="KW-1185">Reference proteome</keyword>
<dbReference type="PANTHER" id="PTHR36173:SF2">
    <property type="entry name" value="RIBONUCLEASE VAPC16"/>
    <property type="match status" value="1"/>
</dbReference>
<dbReference type="SUPFAM" id="SSF88723">
    <property type="entry name" value="PIN domain-like"/>
    <property type="match status" value="1"/>
</dbReference>
<feature type="domain" description="PIN" evidence="1">
    <location>
        <begin position="5"/>
        <end position="121"/>
    </location>
</feature>
<comment type="caution">
    <text evidence="2">The sequence shown here is derived from an EMBL/GenBank/DDBJ whole genome shotgun (WGS) entry which is preliminary data.</text>
</comment>
<dbReference type="InterPro" id="IPR029060">
    <property type="entry name" value="PIN-like_dom_sf"/>
</dbReference>
<dbReference type="Pfam" id="PF01850">
    <property type="entry name" value="PIN"/>
    <property type="match status" value="1"/>
</dbReference>
<organism evidence="2 3">
    <name type="scientific">Anabaena catenula FACHB-362</name>
    <dbReference type="NCBI Taxonomy" id="2692877"/>
    <lineage>
        <taxon>Bacteria</taxon>
        <taxon>Bacillati</taxon>
        <taxon>Cyanobacteriota</taxon>
        <taxon>Cyanophyceae</taxon>
        <taxon>Nostocales</taxon>
        <taxon>Nostocaceae</taxon>
        <taxon>Anabaena</taxon>
    </lineage>
</organism>
<dbReference type="Proteomes" id="UP000660381">
    <property type="component" value="Unassembled WGS sequence"/>
</dbReference>
<accession>A0ABR8J278</accession>
<dbReference type="InterPro" id="IPR052919">
    <property type="entry name" value="TA_system_RNase"/>
</dbReference>
<evidence type="ECO:0000259" key="1">
    <source>
        <dbReference type="Pfam" id="PF01850"/>
    </source>
</evidence>
<dbReference type="InterPro" id="IPR041705">
    <property type="entry name" value="PIN_Sll0205"/>
</dbReference>
<dbReference type="Gene3D" id="3.40.50.1010">
    <property type="entry name" value="5'-nuclease"/>
    <property type="match status" value="1"/>
</dbReference>
<proteinExistence type="predicted"/>
<dbReference type="CDD" id="cd09872">
    <property type="entry name" value="PIN_Sll0205-like"/>
    <property type="match status" value="1"/>
</dbReference>
<dbReference type="PANTHER" id="PTHR36173">
    <property type="entry name" value="RIBONUCLEASE VAPC16-RELATED"/>
    <property type="match status" value="1"/>
</dbReference>
<reference evidence="2 3" key="1">
    <citation type="journal article" date="2020" name="ISME J.">
        <title>Comparative genomics reveals insights into cyanobacterial evolution and habitat adaptation.</title>
        <authorList>
            <person name="Chen M.Y."/>
            <person name="Teng W.K."/>
            <person name="Zhao L."/>
            <person name="Hu C.X."/>
            <person name="Zhou Y.K."/>
            <person name="Han B.P."/>
            <person name="Song L.R."/>
            <person name="Shu W.S."/>
        </authorList>
    </citation>
    <scope>NUCLEOTIDE SEQUENCE [LARGE SCALE GENOMIC DNA]</scope>
    <source>
        <strain evidence="2 3">FACHB-362</strain>
    </source>
</reference>
<gene>
    <name evidence="2" type="ORF">H6G68_05875</name>
</gene>
<dbReference type="RefSeq" id="WP_190905798.1">
    <property type="nucleotide sequence ID" value="NZ_JACJTQ010000005.1"/>
</dbReference>
<name>A0ABR8J278_9NOST</name>
<dbReference type="EMBL" id="JACJTQ010000005">
    <property type="protein sequence ID" value="MBD2691291.1"/>
    <property type="molecule type" value="Genomic_DNA"/>
</dbReference>
<dbReference type="InterPro" id="IPR002716">
    <property type="entry name" value="PIN_dom"/>
</dbReference>
<evidence type="ECO:0000313" key="2">
    <source>
        <dbReference type="EMBL" id="MBD2691291.1"/>
    </source>
</evidence>
<protein>
    <submittedName>
        <fullName evidence="2">Type II toxin-antitoxin system VapC family toxin</fullName>
    </submittedName>
</protein>